<dbReference type="EMBL" id="PDET01000017">
    <property type="protein sequence ID" value="PRD13577.1"/>
    <property type="molecule type" value="Genomic_DNA"/>
</dbReference>
<evidence type="ECO:0000313" key="3">
    <source>
        <dbReference type="Proteomes" id="UP000239181"/>
    </source>
</evidence>
<gene>
    <name evidence="2" type="ORF">CQW29_20165</name>
</gene>
<evidence type="ECO:0000313" key="2">
    <source>
        <dbReference type="EMBL" id="PRD13577.1"/>
    </source>
</evidence>
<dbReference type="OrthoDB" id="6539751at2"/>
<protein>
    <submittedName>
        <fullName evidence="2">Uncharacterized protein</fullName>
    </submittedName>
</protein>
<dbReference type="Proteomes" id="UP000239181">
    <property type="component" value="Unassembled WGS sequence"/>
</dbReference>
<accession>A0A2S9I6Z4</accession>
<organism evidence="2 3">
    <name type="scientific">Pantoea coffeiphila</name>
    <dbReference type="NCBI Taxonomy" id="1465635"/>
    <lineage>
        <taxon>Bacteria</taxon>
        <taxon>Pseudomonadati</taxon>
        <taxon>Pseudomonadota</taxon>
        <taxon>Gammaproteobacteria</taxon>
        <taxon>Enterobacterales</taxon>
        <taxon>Erwiniaceae</taxon>
        <taxon>Pantoea</taxon>
    </lineage>
</organism>
<proteinExistence type="predicted"/>
<reference evidence="2 3" key="1">
    <citation type="submission" date="2017-10" db="EMBL/GenBank/DDBJ databases">
        <title>Draft genome of two endophytic bacteria isolated from 'guarana' Paullinia cupana (Mart.) Ducke.</title>
        <authorList>
            <person name="Siqueira K.A."/>
            <person name="Liotti R.G."/>
            <person name="Mendes T.A."/>
            <person name="Soares M.A."/>
        </authorList>
    </citation>
    <scope>NUCLEOTIDE SEQUENCE [LARGE SCALE GENOMIC DNA]</scope>
    <source>
        <strain evidence="2 3">342</strain>
    </source>
</reference>
<comment type="caution">
    <text evidence="2">The sequence shown here is derived from an EMBL/GenBank/DDBJ whole genome shotgun (WGS) entry which is preliminary data.</text>
</comment>
<name>A0A2S9I6Z4_9GAMM</name>
<dbReference type="AlphaFoldDB" id="A0A2S9I6Z4"/>
<sequence>MYSNKEEMLVDTVLGEAIVKLISSDSRISISTVLDTLNIMSGTEPDPERQHAIHRAIEDVKNSTSVARQNVKKSHSTFSDSYSGQEPEDKKH</sequence>
<evidence type="ECO:0000256" key="1">
    <source>
        <dbReference type="SAM" id="MobiDB-lite"/>
    </source>
</evidence>
<feature type="region of interest" description="Disordered" evidence="1">
    <location>
        <begin position="58"/>
        <end position="92"/>
    </location>
</feature>
<keyword evidence="3" id="KW-1185">Reference proteome</keyword>